<evidence type="ECO:0000256" key="1">
    <source>
        <dbReference type="SAM" id="MobiDB-lite"/>
    </source>
</evidence>
<dbReference type="Proteomes" id="UP001066276">
    <property type="component" value="Chromosome 3_2"/>
</dbReference>
<protein>
    <submittedName>
        <fullName evidence="2">Uncharacterized protein</fullName>
    </submittedName>
</protein>
<keyword evidence="3" id="KW-1185">Reference proteome</keyword>
<reference evidence="2" key="1">
    <citation type="journal article" date="2022" name="bioRxiv">
        <title>Sequencing and chromosome-scale assembly of the giantPleurodeles waltlgenome.</title>
        <authorList>
            <person name="Brown T."/>
            <person name="Elewa A."/>
            <person name="Iarovenko S."/>
            <person name="Subramanian E."/>
            <person name="Araus A.J."/>
            <person name="Petzold A."/>
            <person name="Susuki M."/>
            <person name="Suzuki K.-i.T."/>
            <person name="Hayashi T."/>
            <person name="Toyoda A."/>
            <person name="Oliveira C."/>
            <person name="Osipova E."/>
            <person name="Leigh N.D."/>
            <person name="Simon A."/>
            <person name="Yun M.H."/>
        </authorList>
    </citation>
    <scope>NUCLEOTIDE SEQUENCE</scope>
    <source>
        <strain evidence="2">20211129_DDA</strain>
        <tissue evidence="2">Liver</tissue>
    </source>
</reference>
<gene>
    <name evidence="2" type="ORF">NDU88_000341</name>
</gene>
<feature type="region of interest" description="Disordered" evidence="1">
    <location>
        <begin position="20"/>
        <end position="75"/>
    </location>
</feature>
<accession>A0AAV7TFJ3</accession>
<proteinExistence type="predicted"/>
<evidence type="ECO:0000313" key="3">
    <source>
        <dbReference type="Proteomes" id="UP001066276"/>
    </source>
</evidence>
<organism evidence="2 3">
    <name type="scientific">Pleurodeles waltl</name>
    <name type="common">Iberian ribbed newt</name>
    <dbReference type="NCBI Taxonomy" id="8319"/>
    <lineage>
        <taxon>Eukaryota</taxon>
        <taxon>Metazoa</taxon>
        <taxon>Chordata</taxon>
        <taxon>Craniata</taxon>
        <taxon>Vertebrata</taxon>
        <taxon>Euteleostomi</taxon>
        <taxon>Amphibia</taxon>
        <taxon>Batrachia</taxon>
        <taxon>Caudata</taxon>
        <taxon>Salamandroidea</taxon>
        <taxon>Salamandridae</taxon>
        <taxon>Pleurodelinae</taxon>
        <taxon>Pleurodeles</taxon>
    </lineage>
</organism>
<comment type="caution">
    <text evidence="2">The sequence shown here is derived from an EMBL/GenBank/DDBJ whole genome shotgun (WGS) entry which is preliminary data.</text>
</comment>
<evidence type="ECO:0000313" key="2">
    <source>
        <dbReference type="EMBL" id="KAJ1175050.1"/>
    </source>
</evidence>
<dbReference type="EMBL" id="JANPWB010000006">
    <property type="protein sequence ID" value="KAJ1175050.1"/>
    <property type="molecule type" value="Genomic_DNA"/>
</dbReference>
<sequence length="230" mass="24804">MPQCAISPRGGPVSWGVFRMPSMSPPTSPQLQRWLLPPPASATSTTWLQQVQSPGKASRAQQQIPSLQEAPCGSPRGPRCLLTGAGKSLLQLRVFAEPNVLGPAPRPPPTYSACSGPGVPDAAPSIPRVAGQFHRRWARRRPQASLWRGSGPTDVYQGPLQPAAPNLPRRLCRPPRARGFKAELQRVPRPFLLHHPGGPREDKFQLRRPAPGQALPIWVDCPAGSPGGLL</sequence>
<name>A0AAV7TFJ3_PLEWA</name>
<dbReference type="AlphaFoldDB" id="A0AAV7TFJ3"/>
<feature type="compositionally biased region" description="Polar residues" evidence="1">
    <location>
        <begin position="41"/>
        <end position="66"/>
    </location>
</feature>